<dbReference type="EMBL" id="JNHI01000050">
    <property type="protein sequence ID" value="KDS26155.1"/>
    <property type="molecule type" value="Genomic_DNA"/>
</dbReference>
<protein>
    <submittedName>
        <fullName evidence="1">BctA domain protein</fullName>
    </submittedName>
</protein>
<dbReference type="AlphaFoldDB" id="A0A078QR02"/>
<comment type="caution">
    <text evidence="1">The sequence shown here is derived from an EMBL/GenBank/DDBJ whole genome shotgun (WGS) entry which is preliminary data.</text>
</comment>
<dbReference type="Proteomes" id="UP000028134">
    <property type="component" value="Unassembled WGS sequence"/>
</dbReference>
<organism evidence="1 3">
    <name type="scientific">Phocaeicola vulgatus str. 3775 SL</name>
    <name type="common">B</name>
    <name type="synonym">iv</name>
    <dbReference type="NCBI Taxonomy" id="1339350"/>
    <lineage>
        <taxon>Bacteria</taxon>
        <taxon>Pseudomonadati</taxon>
        <taxon>Bacteroidota</taxon>
        <taxon>Bacteroidia</taxon>
        <taxon>Bacteroidales</taxon>
        <taxon>Bacteroidaceae</taxon>
        <taxon>Phocaeicola</taxon>
    </lineage>
</organism>
<accession>A0A078QR02</accession>
<sequence>MKKKSEFEAPYIGIETIDNTPIFYNRRGDYSVIIKCENPIIQYSADMDAYYDFHHLFTNILKVLGTGYTIQKQDILCKKSFLPPQNRKNDYLSNRYFEHFKGRIYTDISTYLVITGEVERSKFFSFDPRRFDTFIRNITKVLGLFANRGIRAKLLNENEIEIYIKRFLSINFNQQTVSLKNIKAREENLIIGEKNVQCISLVDIDEVNFPSVIKPYKEVNIGLRFPVDLLSFLHDTPGIDTIIYNQVINIPDQRNEANKLEGKKKKHKGMPDPANDLCVEDIERVQSDIAREG</sequence>
<proteinExistence type="predicted"/>
<name>A0A078QR02_PHOVU</name>
<evidence type="ECO:0000313" key="2">
    <source>
        <dbReference type="EMBL" id="KDS26155.1"/>
    </source>
</evidence>
<evidence type="ECO:0000313" key="1">
    <source>
        <dbReference type="EMBL" id="KDS25679.1"/>
    </source>
</evidence>
<dbReference type="EMBL" id="JNHI01000054">
    <property type="protein sequence ID" value="KDS25679.1"/>
    <property type="molecule type" value="Genomic_DNA"/>
</dbReference>
<feature type="non-terminal residue" evidence="1">
    <location>
        <position position="293"/>
    </location>
</feature>
<evidence type="ECO:0000313" key="3">
    <source>
        <dbReference type="Proteomes" id="UP000028134"/>
    </source>
</evidence>
<reference evidence="1 3" key="1">
    <citation type="submission" date="2014-04" db="EMBL/GenBank/DDBJ databases">
        <authorList>
            <person name="Sears C."/>
            <person name="Carroll K."/>
            <person name="Sack B.R."/>
            <person name="Qadri F."/>
            <person name="Myers L.L."/>
            <person name="Chung G.-T."/>
            <person name="Escheverria P."/>
            <person name="Fraser C.M."/>
            <person name="Sadzewicz L."/>
            <person name="Shefchek K.A."/>
            <person name="Tallon L."/>
            <person name="Das S.P."/>
            <person name="Daugherty S."/>
            <person name="Mongodin E.F."/>
        </authorList>
    </citation>
    <scope>NUCLEOTIDE SEQUENCE [LARGE SCALE GENOMIC DNA]</scope>
    <source>
        <strain evidence="1">3775 SL</strain>
        <strain evidence="3">3775 SL(B) 10 (iv)</strain>
    </source>
</reference>
<gene>
    <name evidence="2" type="ORF">M097_4300</name>
    <name evidence="1" type="ORF">M097_4352</name>
</gene>